<dbReference type="EMBL" id="MK072384">
    <property type="protein sequence ID" value="AYV82725.1"/>
    <property type="molecule type" value="Genomic_DNA"/>
</dbReference>
<name>A0A3G5A648_9VIRU</name>
<accession>A0A3G5A648</accession>
<sequence length="141" mass="16189">MAAEHKDESAMIMERFIPEAKKLFQAERAEKWALTPLSLEMEKAIDVIDICKYIPDSTMYRYDAWVILRVVYEGKEIFIMFEKGHDDSGLMDQISDAEDKEEIDNILMNYLFAIIRSGIVWEAKPKPAAVVATGSKELLPQ</sequence>
<organism evidence="1">
    <name type="scientific">Hyperionvirus sp</name>
    <dbReference type="NCBI Taxonomy" id="2487770"/>
    <lineage>
        <taxon>Viruses</taxon>
        <taxon>Varidnaviria</taxon>
        <taxon>Bamfordvirae</taxon>
        <taxon>Nucleocytoviricota</taxon>
        <taxon>Megaviricetes</taxon>
        <taxon>Imitervirales</taxon>
        <taxon>Mimiviridae</taxon>
        <taxon>Klosneuvirinae</taxon>
    </lineage>
</organism>
<gene>
    <name evidence="1" type="ORF">Hyperionvirus2_93</name>
</gene>
<evidence type="ECO:0000313" key="1">
    <source>
        <dbReference type="EMBL" id="AYV82725.1"/>
    </source>
</evidence>
<protein>
    <submittedName>
        <fullName evidence="1">Uncharacterized protein</fullName>
    </submittedName>
</protein>
<proteinExistence type="predicted"/>
<reference evidence="1" key="1">
    <citation type="submission" date="2018-10" db="EMBL/GenBank/DDBJ databases">
        <title>Hidden diversity of soil giant viruses.</title>
        <authorList>
            <person name="Schulz F."/>
            <person name="Alteio L."/>
            <person name="Goudeau D."/>
            <person name="Ryan E.M."/>
            <person name="Malmstrom R.R."/>
            <person name="Blanchard J."/>
            <person name="Woyke T."/>
        </authorList>
    </citation>
    <scope>NUCLEOTIDE SEQUENCE</scope>
    <source>
        <strain evidence="1">HYV1</strain>
    </source>
</reference>